<organism evidence="5 6">
    <name type="scientific">Leptospira ellinghausenii</name>
    <dbReference type="NCBI Taxonomy" id="1917822"/>
    <lineage>
        <taxon>Bacteria</taxon>
        <taxon>Pseudomonadati</taxon>
        <taxon>Spirochaetota</taxon>
        <taxon>Spirochaetia</taxon>
        <taxon>Leptospirales</taxon>
        <taxon>Leptospiraceae</taxon>
        <taxon>Leptospira</taxon>
    </lineage>
</organism>
<feature type="transmembrane region" description="Helical" evidence="3">
    <location>
        <begin position="167"/>
        <end position="188"/>
    </location>
</feature>
<comment type="caution">
    <text evidence="5">The sequence shown here is derived from an EMBL/GenBank/DDBJ whole genome shotgun (WGS) entry which is preliminary data.</text>
</comment>
<evidence type="ECO:0000313" key="5">
    <source>
        <dbReference type="EMBL" id="GBF43189.1"/>
    </source>
</evidence>
<protein>
    <submittedName>
        <fullName evidence="5">OmpA-family protein</fullName>
    </submittedName>
</protein>
<evidence type="ECO:0000256" key="3">
    <source>
        <dbReference type="SAM" id="Phobius"/>
    </source>
</evidence>
<proteinExistence type="predicted"/>
<keyword evidence="3" id="KW-1133">Transmembrane helix</keyword>
<dbReference type="AlphaFoldDB" id="A0A2P2DF01"/>
<dbReference type="RefSeq" id="WP_108960168.1">
    <property type="nucleotide sequence ID" value="NZ_BFAZ01000009.1"/>
</dbReference>
<keyword evidence="1 3" id="KW-0472">Membrane</keyword>
<dbReference type="Proteomes" id="UP000245206">
    <property type="component" value="Unassembled WGS sequence"/>
</dbReference>
<dbReference type="InterPro" id="IPR050330">
    <property type="entry name" value="Bact_OuterMem_StrucFunc"/>
</dbReference>
<dbReference type="Pfam" id="PF00691">
    <property type="entry name" value="OmpA"/>
    <property type="match status" value="1"/>
</dbReference>
<evidence type="ECO:0000313" key="6">
    <source>
        <dbReference type="Proteomes" id="UP000245206"/>
    </source>
</evidence>
<evidence type="ECO:0000256" key="1">
    <source>
        <dbReference type="PROSITE-ProRule" id="PRU00473"/>
    </source>
</evidence>
<dbReference type="InterPro" id="IPR006665">
    <property type="entry name" value="OmpA-like"/>
</dbReference>
<dbReference type="CDD" id="cd07185">
    <property type="entry name" value="OmpA_C-like"/>
    <property type="match status" value="1"/>
</dbReference>
<evidence type="ECO:0000256" key="2">
    <source>
        <dbReference type="SAM" id="MobiDB-lite"/>
    </source>
</evidence>
<feature type="domain" description="OmpA-like" evidence="4">
    <location>
        <begin position="233"/>
        <end position="352"/>
    </location>
</feature>
<name>A0A2P2DF01_9LEPT</name>
<dbReference type="PANTHER" id="PTHR30329">
    <property type="entry name" value="STATOR ELEMENT OF FLAGELLAR MOTOR COMPLEX"/>
    <property type="match status" value="1"/>
</dbReference>
<feature type="compositionally biased region" description="Low complexity" evidence="2">
    <location>
        <begin position="210"/>
        <end position="221"/>
    </location>
</feature>
<dbReference type="Gene3D" id="3.30.1330.60">
    <property type="entry name" value="OmpA-like domain"/>
    <property type="match status" value="1"/>
</dbReference>
<gene>
    <name evidence="5" type="ORF">LPTSP2_24850</name>
</gene>
<dbReference type="SUPFAM" id="SSF103088">
    <property type="entry name" value="OmpA-like"/>
    <property type="match status" value="1"/>
</dbReference>
<feature type="region of interest" description="Disordered" evidence="2">
    <location>
        <begin position="197"/>
        <end position="221"/>
    </location>
</feature>
<dbReference type="InterPro" id="IPR036737">
    <property type="entry name" value="OmpA-like_sf"/>
</dbReference>
<dbReference type="OrthoDB" id="6371105at2"/>
<evidence type="ECO:0000259" key="4">
    <source>
        <dbReference type="PROSITE" id="PS51123"/>
    </source>
</evidence>
<feature type="compositionally biased region" description="Polar residues" evidence="2">
    <location>
        <begin position="197"/>
        <end position="209"/>
    </location>
</feature>
<dbReference type="GO" id="GO:0016020">
    <property type="term" value="C:membrane"/>
    <property type="evidence" value="ECO:0007669"/>
    <property type="project" value="UniProtKB-UniRule"/>
</dbReference>
<dbReference type="EMBL" id="BFAZ01000009">
    <property type="protein sequence ID" value="GBF43189.1"/>
    <property type="molecule type" value="Genomic_DNA"/>
</dbReference>
<feature type="region of interest" description="Disordered" evidence="2">
    <location>
        <begin position="91"/>
        <end position="122"/>
    </location>
</feature>
<dbReference type="PANTHER" id="PTHR30329:SF21">
    <property type="entry name" value="LIPOPROTEIN YIAD-RELATED"/>
    <property type="match status" value="1"/>
</dbReference>
<reference evidence="6" key="1">
    <citation type="journal article" date="2019" name="Microbiol. Immunol.">
        <title>Molecular and phenotypic characterization of Leptospira johnsonii sp. nov., Leptospira ellinghausenii sp. nov. and Leptospira ryugenii sp. nov. isolated from soil and water in Japan.</title>
        <authorList>
            <person name="Masuzawa T."/>
            <person name="Saito M."/>
            <person name="Nakao R."/>
            <person name="Nikaido Y."/>
            <person name="Matsumoto M."/>
            <person name="Ogawa M."/>
            <person name="Yokoyama M."/>
            <person name="Hidaka Y."/>
            <person name="Tomita J."/>
            <person name="Sakakibara K."/>
            <person name="Suzuki K."/>
            <person name="Yasuda S."/>
            <person name="Sato H."/>
            <person name="Yamaguchi M."/>
            <person name="Yoshida S.I."/>
            <person name="Koizumi N."/>
            <person name="Kawamura Y."/>
        </authorList>
    </citation>
    <scope>NUCLEOTIDE SEQUENCE [LARGE SCALE GENOMIC DNA]</scope>
    <source>
        <strain evidence="6">E18</strain>
    </source>
</reference>
<dbReference type="PROSITE" id="PS51123">
    <property type="entry name" value="OMPA_2"/>
    <property type="match status" value="1"/>
</dbReference>
<keyword evidence="3" id="KW-0812">Transmembrane</keyword>
<sequence>MAESYYRTINGKQYDNELLEIVEKATKRSKAPIGKNIAKTLFDAIKDGGDYTDVEKRTVKHIRDNFKFSPDADEYLRSEIRKWAAKISVPAAKKKTQSKSSNPKESSSKTKSTRNKKTSISVNESESSYMEIYDSNEDSGYEVAPTPEYNELVALNKFQITPKQSQLGKFIVLGLIVLFFLFLIFFGIRSCNRNSNVIDSKPGNKTSQGQESSSRSLERVSLQSGTVSNRFDSQGKAIRFINDLQIRFIKQSMATEETASDKIATLAEALKSYPGIKIRVKGHTCFIGEMDENKILSDERAKFIYDELIKNGVNQSQLDYRGFGETAEIDTNQTEAGRIKNRRVDFTVLSVLPKD</sequence>
<accession>A0A2P2DF01</accession>
<keyword evidence="6" id="KW-1185">Reference proteome</keyword>